<dbReference type="PROSITE" id="PS50932">
    <property type="entry name" value="HTH_LACI_2"/>
    <property type="match status" value="1"/>
</dbReference>
<dbReference type="Pfam" id="PF00356">
    <property type="entry name" value="LacI"/>
    <property type="match status" value="1"/>
</dbReference>
<organism evidence="5 6">
    <name type="scientific">Amycolatopsis pigmentata</name>
    <dbReference type="NCBI Taxonomy" id="450801"/>
    <lineage>
        <taxon>Bacteria</taxon>
        <taxon>Bacillati</taxon>
        <taxon>Actinomycetota</taxon>
        <taxon>Actinomycetes</taxon>
        <taxon>Pseudonocardiales</taxon>
        <taxon>Pseudonocardiaceae</taxon>
        <taxon>Amycolatopsis</taxon>
    </lineage>
</organism>
<dbReference type="SUPFAM" id="SSF47413">
    <property type="entry name" value="lambda repressor-like DNA-binding domains"/>
    <property type="match status" value="1"/>
</dbReference>
<gene>
    <name evidence="5" type="ORF">ACFSXZ_35870</name>
</gene>
<dbReference type="InterPro" id="IPR010982">
    <property type="entry name" value="Lambda_DNA-bd_dom_sf"/>
</dbReference>
<dbReference type="InterPro" id="IPR028082">
    <property type="entry name" value="Peripla_BP_I"/>
</dbReference>
<evidence type="ECO:0000313" key="5">
    <source>
        <dbReference type="EMBL" id="MFD2421724.1"/>
    </source>
</evidence>
<dbReference type="RefSeq" id="WP_378270471.1">
    <property type="nucleotide sequence ID" value="NZ_JBHUKR010000023.1"/>
</dbReference>
<dbReference type="GO" id="GO:0003677">
    <property type="term" value="F:DNA binding"/>
    <property type="evidence" value="ECO:0007669"/>
    <property type="project" value="UniProtKB-KW"/>
</dbReference>
<evidence type="ECO:0000313" key="6">
    <source>
        <dbReference type="Proteomes" id="UP001597417"/>
    </source>
</evidence>
<sequence>MAKTVTGHDVARLAGVSQATVSRALRNLPGTSPETREAVLAAAEALNYLPSDSGRALSTQRTRRVAVVAAELTNPYYPELVEPLRQALLAQNLRTVLVSDRPDPSDSRALVDQLADGSYDGVMLTTTTRDSTLPRDLTERAVPHVLVNRVLDHPESPSCTFDNVDGSAQVARLLVDLGHQAIGAVFGPVDTSTGRDRAAGLRDALRALGKPLTRRFIRRASAFEHDTACRLARELLSLSPRPTAIVCANDVVALGALSAARELGLAVPSEVTVVGFDDIAMAAWPLVDLTTVRCDLQDLASRSVDLLTGRLLGESRDNTLVRVPVELVARGTHAPPAGGQAS</sequence>
<feature type="domain" description="HTH lacI-type" evidence="4">
    <location>
        <begin position="5"/>
        <end position="59"/>
    </location>
</feature>
<dbReference type="InterPro" id="IPR000843">
    <property type="entry name" value="HTH_LacI"/>
</dbReference>
<keyword evidence="1" id="KW-0805">Transcription regulation</keyword>
<proteinExistence type="predicted"/>
<keyword evidence="3" id="KW-0804">Transcription</keyword>
<dbReference type="Gene3D" id="1.10.260.40">
    <property type="entry name" value="lambda repressor-like DNA-binding domains"/>
    <property type="match status" value="1"/>
</dbReference>
<evidence type="ECO:0000256" key="1">
    <source>
        <dbReference type="ARBA" id="ARBA00023015"/>
    </source>
</evidence>
<dbReference type="PANTHER" id="PTHR30146:SF138">
    <property type="entry name" value="TRANSCRIPTIONAL REGULATORY PROTEIN"/>
    <property type="match status" value="1"/>
</dbReference>
<dbReference type="CDD" id="cd01392">
    <property type="entry name" value="HTH_LacI"/>
    <property type="match status" value="1"/>
</dbReference>
<accession>A0ABW5G5W2</accession>
<dbReference type="PANTHER" id="PTHR30146">
    <property type="entry name" value="LACI-RELATED TRANSCRIPTIONAL REPRESSOR"/>
    <property type="match status" value="1"/>
</dbReference>
<evidence type="ECO:0000256" key="3">
    <source>
        <dbReference type="ARBA" id="ARBA00023163"/>
    </source>
</evidence>
<evidence type="ECO:0000259" key="4">
    <source>
        <dbReference type="PROSITE" id="PS50932"/>
    </source>
</evidence>
<name>A0ABW5G5W2_9PSEU</name>
<dbReference type="CDD" id="cd06278">
    <property type="entry name" value="PBP1_LacI-like"/>
    <property type="match status" value="1"/>
</dbReference>
<dbReference type="InterPro" id="IPR046335">
    <property type="entry name" value="LacI/GalR-like_sensor"/>
</dbReference>
<dbReference type="EMBL" id="JBHUKR010000023">
    <property type="protein sequence ID" value="MFD2421724.1"/>
    <property type="molecule type" value="Genomic_DNA"/>
</dbReference>
<dbReference type="SUPFAM" id="SSF53822">
    <property type="entry name" value="Periplasmic binding protein-like I"/>
    <property type="match status" value="1"/>
</dbReference>
<dbReference type="Proteomes" id="UP001597417">
    <property type="component" value="Unassembled WGS sequence"/>
</dbReference>
<protein>
    <submittedName>
        <fullName evidence="5">LacI family DNA-binding transcriptional regulator</fullName>
    </submittedName>
</protein>
<evidence type="ECO:0000256" key="2">
    <source>
        <dbReference type="ARBA" id="ARBA00023125"/>
    </source>
</evidence>
<dbReference type="Pfam" id="PF13377">
    <property type="entry name" value="Peripla_BP_3"/>
    <property type="match status" value="1"/>
</dbReference>
<dbReference type="Gene3D" id="3.40.50.2300">
    <property type="match status" value="2"/>
</dbReference>
<keyword evidence="6" id="KW-1185">Reference proteome</keyword>
<reference evidence="6" key="1">
    <citation type="journal article" date="2019" name="Int. J. Syst. Evol. Microbiol.">
        <title>The Global Catalogue of Microorganisms (GCM) 10K type strain sequencing project: providing services to taxonomists for standard genome sequencing and annotation.</title>
        <authorList>
            <consortium name="The Broad Institute Genomics Platform"/>
            <consortium name="The Broad Institute Genome Sequencing Center for Infectious Disease"/>
            <person name="Wu L."/>
            <person name="Ma J."/>
        </authorList>
    </citation>
    <scope>NUCLEOTIDE SEQUENCE [LARGE SCALE GENOMIC DNA]</scope>
    <source>
        <strain evidence="6">CGMCC 4.7645</strain>
    </source>
</reference>
<keyword evidence="2 5" id="KW-0238">DNA-binding</keyword>
<dbReference type="SMART" id="SM00354">
    <property type="entry name" value="HTH_LACI"/>
    <property type="match status" value="1"/>
</dbReference>
<comment type="caution">
    <text evidence="5">The sequence shown here is derived from an EMBL/GenBank/DDBJ whole genome shotgun (WGS) entry which is preliminary data.</text>
</comment>